<evidence type="ECO:0000256" key="1">
    <source>
        <dbReference type="ARBA" id="ARBA00006354"/>
    </source>
</evidence>
<dbReference type="Gene3D" id="3.40.50.300">
    <property type="entry name" value="P-loop containing nucleotide triphosphate hydrolases"/>
    <property type="match status" value="1"/>
</dbReference>
<dbReference type="NCBIfam" id="TIGR00368">
    <property type="entry name" value="YifB family Mg chelatase-like AAA ATPase"/>
    <property type="match status" value="1"/>
</dbReference>
<proteinExistence type="inferred from homology"/>
<comment type="similarity">
    <text evidence="1">Belongs to the Mg-chelatase subunits D/I family. ComM subfamily.</text>
</comment>
<name>A0ABR9ZMM1_9FIRM</name>
<dbReference type="SUPFAM" id="SSF54211">
    <property type="entry name" value="Ribosomal protein S5 domain 2-like"/>
    <property type="match status" value="1"/>
</dbReference>
<comment type="caution">
    <text evidence="3">The sequence shown here is derived from an EMBL/GenBank/DDBJ whole genome shotgun (WGS) entry which is preliminary data.</text>
</comment>
<dbReference type="SMART" id="SM00382">
    <property type="entry name" value="AAA"/>
    <property type="match status" value="1"/>
</dbReference>
<dbReference type="PANTHER" id="PTHR32039:SF7">
    <property type="entry name" value="COMPETENCE PROTEIN COMM"/>
    <property type="match status" value="1"/>
</dbReference>
<dbReference type="EMBL" id="JADKNH010000001">
    <property type="protein sequence ID" value="MBF4691715.1"/>
    <property type="molecule type" value="Genomic_DNA"/>
</dbReference>
<protein>
    <submittedName>
        <fullName evidence="3">YifB family Mg chelatase-like AAA ATPase</fullName>
    </submittedName>
</protein>
<reference evidence="3 4" key="1">
    <citation type="submission" date="2020-11" db="EMBL/GenBank/DDBJ databases">
        <title>Fusibacter basophilias sp. nov.</title>
        <authorList>
            <person name="Qiu D."/>
        </authorList>
    </citation>
    <scope>NUCLEOTIDE SEQUENCE [LARGE SCALE GENOMIC DNA]</scope>
    <source>
        <strain evidence="3 4">Q10-2</strain>
    </source>
</reference>
<dbReference type="InterPro" id="IPR045006">
    <property type="entry name" value="CHLI-like"/>
</dbReference>
<dbReference type="Proteomes" id="UP000614200">
    <property type="component" value="Unassembled WGS sequence"/>
</dbReference>
<organism evidence="3 4">
    <name type="scientific">Fusibacter ferrireducens</name>
    <dbReference type="NCBI Taxonomy" id="2785058"/>
    <lineage>
        <taxon>Bacteria</taxon>
        <taxon>Bacillati</taxon>
        <taxon>Bacillota</taxon>
        <taxon>Clostridia</taxon>
        <taxon>Eubacteriales</taxon>
        <taxon>Eubacteriales Family XII. Incertae Sedis</taxon>
        <taxon>Fusibacter</taxon>
    </lineage>
</organism>
<dbReference type="Pfam" id="PF01078">
    <property type="entry name" value="Mg_chelatase"/>
    <property type="match status" value="1"/>
</dbReference>
<dbReference type="InterPro" id="IPR003593">
    <property type="entry name" value="AAA+_ATPase"/>
</dbReference>
<dbReference type="Pfam" id="PF13335">
    <property type="entry name" value="Mg_chelatase_C"/>
    <property type="match status" value="1"/>
</dbReference>
<accession>A0ABR9ZMM1</accession>
<dbReference type="InterPro" id="IPR004482">
    <property type="entry name" value="Mg_chelat-rel"/>
</dbReference>
<dbReference type="SUPFAM" id="SSF52540">
    <property type="entry name" value="P-loop containing nucleoside triphosphate hydrolases"/>
    <property type="match status" value="1"/>
</dbReference>
<sequence>MVSKIMTSVLFGIEGIPIEIETFISRGMPQYNIVGLPNQVVRESKERVRSAIKNSGFRFPDDRITQNMSPANIKKEGAHLDLAIAMGILAALETLEVDQFAFLGELSLEGYIKPIKGTLSLIDGLKQSGYLKIVCPMANYEEARHIEGVMLYPYAHLKALYQDIQLGILKQIDIPEKRFVEQVCYSIDFEDVIGQRRALRAVQIAAAGFFNVLMIGPPGCGKTLIAERVMTILPQLNLSQQIELTKIYSLSDESKTFDLKKLRPVRSPHHSITRPALVGGGNRLEPGEVSKAHHGVLILDELPEFRKEVIEALREPMTNGKIQISRNQKFAEFPATFMLIATMNPCPCGFHLSGNQRCQCNIYDIKRYLAKLSGPILDRFDMHLYLDHVSMDSGERKSSESLKIEIDKALKFQTRRNQFKPNALLTKKEMEAYCVLSKDAQKKLIQYYKLGKISMRQYDKLLKMGRTIADLDQSEIIELDHLHEALMYQDADRLKKSL</sequence>
<dbReference type="InterPro" id="IPR000523">
    <property type="entry name" value="Mg_chelatse_chII-like_cat_dom"/>
</dbReference>
<keyword evidence="4" id="KW-1185">Reference proteome</keyword>
<dbReference type="Pfam" id="PF13541">
    <property type="entry name" value="ChlI"/>
    <property type="match status" value="1"/>
</dbReference>
<evidence type="ECO:0000313" key="4">
    <source>
        <dbReference type="Proteomes" id="UP000614200"/>
    </source>
</evidence>
<gene>
    <name evidence="3" type="ORF">ISU02_01220</name>
</gene>
<dbReference type="RefSeq" id="WP_194699957.1">
    <property type="nucleotide sequence ID" value="NZ_JADKNH010000001.1"/>
</dbReference>
<dbReference type="InterPro" id="IPR025158">
    <property type="entry name" value="Mg_chelat-rel_C"/>
</dbReference>
<dbReference type="Gene3D" id="3.30.230.10">
    <property type="match status" value="1"/>
</dbReference>
<evidence type="ECO:0000313" key="3">
    <source>
        <dbReference type="EMBL" id="MBF4691715.1"/>
    </source>
</evidence>
<feature type="domain" description="AAA+ ATPase" evidence="2">
    <location>
        <begin position="208"/>
        <end position="390"/>
    </location>
</feature>
<dbReference type="InterPro" id="IPR020568">
    <property type="entry name" value="Ribosomal_Su5_D2-typ_SF"/>
</dbReference>
<dbReference type="InterPro" id="IPR014721">
    <property type="entry name" value="Ribsml_uS5_D2-typ_fold_subgr"/>
</dbReference>
<dbReference type="PANTHER" id="PTHR32039">
    <property type="entry name" value="MAGNESIUM-CHELATASE SUBUNIT CHLI"/>
    <property type="match status" value="1"/>
</dbReference>
<dbReference type="InterPro" id="IPR027417">
    <property type="entry name" value="P-loop_NTPase"/>
</dbReference>
<evidence type="ECO:0000259" key="2">
    <source>
        <dbReference type="SMART" id="SM00382"/>
    </source>
</evidence>